<name>A0A7T8HKJ1_CALRO</name>
<comment type="subcellular location">
    <subcellularLocation>
        <location evidence="1">Cytoplasm</location>
    </subcellularLocation>
</comment>
<evidence type="ECO:0000256" key="2">
    <source>
        <dbReference type="ARBA" id="ARBA00022490"/>
    </source>
</evidence>
<accession>A0A7T8HKJ1</accession>
<feature type="compositionally biased region" description="Acidic residues" evidence="4">
    <location>
        <begin position="17"/>
        <end position="26"/>
    </location>
</feature>
<dbReference type="InterPro" id="IPR045329">
    <property type="entry name" value="LZTS"/>
</dbReference>
<proteinExistence type="predicted"/>
<evidence type="ECO:0000313" key="6">
    <source>
        <dbReference type="Proteomes" id="UP000595437"/>
    </source>
</evidence>
<keyword evidence="2" id="KW-0963">Cytoplasm</keyword>
<evidence type="ECO:0000256" key="4">
    <source>
        <dbReference type="SAM" id="MobiDB-lite"/>
    </source>
</evidence>
<gene>
    <name evidence="5" type="ORF">FKW44_013023</name>
</gene>
<keyword evidence="6" id="KW-1185">Reference proteome</keyword>
<sequence>LKTQLEKASSEEKTGLDEGEDEEMDEESIRGEILTQKETIISRDLEIEKLRSNLSSLGRESSRLKTEAYTCKENFEVEKAHWLDEKEKVIRYQKQLQLNYVQMYKKNKVFESEIESLKTKL</sequence>
<evidence type="ECO:0000256" key="1">
    <source>
        <dbReference type="ARBA" id="ARBA00004496"/>
    </source>
</evidence>
<organism evidence="5 6">
    <name type="scientific">Caligus rogercresseyi</name>
    <name type="common">Sea louse</name>
    <dbReference type="NCBI Taxonomy" id="217165"/>
    <lineage>
        <taxon>Eukaryota</taxon>
        <taxon>Metazoa</taxon>
        <taxon>Ecdysozoa</taxon>
        <taxon>Arthropoda</taxon>
        <taxon>Crustacea</taxon>
        <taxon>Multicrustacea</taxon>
        <taxon>Hexanauplia</taxon>
        <taxon>Copepoda</taxon>
        <taxon>Siphonostomatoida</taxon>
        <taxon>Caligidae</taxon>
        <taxon>Caligus</taxon>
    </lineage>
</organism>
<evidence type="ECO:0000256" key="3">
    <source>
        <dbReference type="ARBA" id="ARBA00023054"/>
    </source>
</evidence>
<evidence type="ECO:0000313" key="5">
    <source>
        <dbReference type="EMBL" id="QQP51605.1"/>
    </source>
</evidence>
<dbReference type="OrthoDB" id="6369769at2759"/>
<feature type="non-terminal residue" evidence="5">
    <location>
        <position position="121"/>
    </location>
</feature>
<dbReference type="PANTHER" id="PTHR19354:SF2">
    <property type="entry name" value="LEUCINE-RICH REPEAT-CONTAINING PROTEIN DDB_G0290503"/>
    <property type="match status" value="1"/>
</dbReference>
<keyword evidence="3" id="KW-0175">Coiled coil</keyword>
<dbReference type="EMBL" id="CP045897">
    <property type="protein sequence ID" value="QQP51605.1"/>
    <property type="molecule type" value="Genomic_DNA"/>
</dbReference>
<reference evidence="6" key="1">
    <citation type="submission" date="2021-01" db="EMBL/GenBank/DDBJ databases">
        <title>Caligus Genome Assembly.</title>
        <authorList>
            <person name="Gallardo-Escarate C."/>
        </authorList>
    </citation>
    <scope>NUCLEOTIDE SEQUENCE [LARGE SCALE GENOMIC DNA]</scope>
</reference>
<protein>
    <submittedName>
        <fullName evidence="5">Leucine zipper putative tumor suppressor 2 -like protein-like Protein</fullName>
    </submittedName>
</protein>
<dbReference type="Proteomes" id="UP000595437">
    <property type="component" value="Chromosome 8"/>
</dbReference>
<dbReference type="Pfam" id="PF06818">
    <property type="entry name" value="Fez1"/>
    <property type="match status" value="1"/>
</dbReference>
<feature type="compositionally biased region" description="Basic and acidic residues" evidence="4">
    <location>
        <begin position="1"/>
        <end position="16"/>
    </location>
</feature>
<dbReference type="AlphaFoldDB" id="A0A7T8HKJ1"/>
<dbReference type="GO" id="GO:0005737">
    <property type="term" value="C:cytoplasm"/>
    <property type="evidence" value="ECO:0007669"/>
    <property type="project" value="UniProtKB-SubCell"/>
</dbReference>
<dbReference type="PANTHER" id="PTHR19354">
    <property type="entry name" value="ZIPPER PUTATIVE TUMOR SUPPRESSOR 2 HOMOLOG-LIKE PROTEIN-RELATED"/>
    <property type="match status" value="1"/>
</dbReference>
<feature type="region of interest" description="Disordered" evidence="4">
    <location>
        <begin position="1"/>
        <end position="30"/>
    </location>
</feature>
<feature type="non-terminal residue" evidence="5">
    <location>
        <position position="1"/>
    </location>
</feature>